<protein>
    <submittedName>
        <fullName evidence="2">Uncharacterized protein</fullName>
    </submittedName>
</protein>
<accession>A0AAV4AC11</accession>
<dbReference type="AlphaFoldDB" id="A0AAV4AC11"/>
<organism evidence="2 3">
    <name type="scientific">Plakobranchus ocellatus</name>
    <dbReference type="NCBI Taxonomy" id="259542"/>
    <lineage>
        <taxon>Eukaryota</taxon>
        <taxon>Metazoa</taxon>
        <taxon>Spiralia</taxon>
        <taxon>Lophotrochozoa</taxon>
        <taxon>Mollusca</taxon>
        <taxon>Gastropoda</taxon>
        <taxon>Heterobranchia</taxon>
        <taxon>Euthyneura</taxon>
        <taxon>Panpulmonata</taxon>
        <taxon>Sacoglossa</taxon>
        <taxon>Placobranchoidea</taxon>
        <taxon>Plakobranchidae</taxon>
        <taxon>Plakobranchus</taxon>
    </lineage>
</organism>
<keyword evidence="3" id="KW-1185">Reference proteome</keyword>
<evidence type="ECO:0000313" key="2">
    <source>
        <dbReference type="EMBL" id="GFO04577.1"/>
    </source>
</evidence>
<sequence length="134" mass="15269">MASWRVNVAVISVLFCAFICLPLGQKQIKTKSGYILKEEDKNKTWCDKGFDKFPHGVRTTLGCRIIQCHYGAWIHVDSLKCRLCESLCLKATGEEHYNGKVGELFRKTTEVEQGYLLSNTLEISYLRESQRCSG</sequence>
<proteinExistence type="predicted"/>
<comment type="caution">
    <text evidence="2">The sequence shown here is derived from an EMBL/GenBank/DDBJ whole genome shotgun (WGS) entry which is preliminary data.</text>
</comment>
<evidence type="ECO:0000256" key="1">
    <source>
        <dbReference type="SAM" id="Phobius"/>
    </source>
</evidence>
<keyword evidence="1" id="KW-1133">Transmembrane helix</keyword>
<keyword evidence="1" id="KW-0472">Membrane</keyword>
<feature type="transmembrane region" description="Helical" evidence="1">
    <location>
        <begin position="6"/>
        <end position="24"/>
    </location>
</feature>
<dbReference type="Proteomes" id="UP000735302">
    <property type="component" value="Unassembled WGS sequence"/>
</dbReference>
<name>A0AAV4AC11_9GAST</name>
<dbReference type="EMBL" id="BLXT01003739">
    <property type="protein sequence ID" value="GFO04577.1"/>
    <property type="molecule type" value="Genomic_DNA"/>
</dbReference>
<reference evidence="2 3" key="1">
    <citation type="journal article" date="2021" name="Elife">
        <title>Chloroplast acquisition without the gene transfer in kleptoplastic sea slugs, Plakobranchus ocellatus.</title>
        <authorList>
            <person name="Maeda T."/>
            <person name="Takahashi S."/>
            <person name="Yoshida T."/>
            <person name="Shimamura S."/>
            <person name="Takaki Y."/>
            <person name="Nagai Y."/>
            <person name="Toyoda A."/>
            <person name="Suzuki Y."/>
            <person name="Arimoto A."/>
            <person name="Ishii H."/>
            <person name="Satoh N."/>
            <person name="Nishiyama T."/>
            <person name="Hasebe M."/>
            <person name="Maruyama T."/>
            <person name="Minagawa J."/>
            <person name="Obokata J."/>
            <person name="Shigenobu S."/>
        </authorList>
    </citation>
    <scope>NUCLEOTIDE SEQUENCE [LARGE SCALE GENOMIC DNA]</scope>
</reference>
<gene>
    <name evidence="2" type="ORF">PoB_003108200</name>
</gene>
<evidence type="ECO:0000313" key="3">
    <source>
        <dbReference type="Proteomes" id="UP000735302"/>
    </source>
</evidence>
<keyword evidence="1" id="KW-0812">Transmembrane</keyword>